<dbReference type="AlphaFoldDB" id="A0A6J6NRT8"/>
<keyword evidence="1" id="KW-1133">Transmembrane helix</keyword>
<organism evidence="2">
    <name type="scientific">freshwater metagenome</name>
    <dbReference type="NCBI Taxonomy" id="449393"/>
    <lineage>
        <taxon>unclassified sequences</taxon>
        <taxon>metagenomes</taxon>
        <taxon>ecological metagenomes</taxon>
    </lineage>
</organism>
<feature type="transmembrane region" description="Helical" evidence="1">
    <location>
        <begin position="151"/>
        <end position="172"/>
    </location>
</feature>
<gene>
    <name evidence="2" type="ORF">UFOPK2579_00191</name>
</gene>
<keyword evidence="1" id="KW-0472">Membrane</keyword>
<proteinExistence type="predicted"/>
<evidence type="ECO:0000313" key="2">
    <source>
        <dbReference type="EMBL" id="CAB4687488.1"/>
    </source>
</evidence>
<name>A0A6J6NRT8_9ZZZZ</name>
<evidence type="ECO:0000256" key="1">
    <source>
        <dbReference type="SAM" id="Phobius"/>
    </source>
</evidence>
<protein>
    <submittedName>
        <fullName evidence="2">Unannotated protein</fullName>
    </submittedName>
</protein>
<accession>A0A6J6NRT8</accession>
<feature type="transmembrane region" description="Helical" evidence="1">
    <location>
        <begin position="74"/>
        <end position="95"/>
    </location>
</feature>
<sequence>MSEQLTPTLPAAGERTLRPSLLQGAVVIVLFAVAGLGCGWLWHHLYDAPQGIAYDGRWIGLDAEQVRRDFSGTASYVLIGFAAAVVLGLVSAVVLDRDELVTLAAVAAGAVLASVLMAWLGSHLGHPDPDMVAAGAKDGTKIPGDLHVAGLSVYFVWPAGALLSLLVVFFSLGRRQRD</sequence>
<feature type="transmembrane region" description="Helical" evidence="1">
    <location>
        <begin position="100"/>
        <end position="121"/>
    </location>
</feature>
<reference evidence="2" key="1">
    <citation type="submission" date="2020-05" db="EMBL/GenBank/DDBJ databases">
        <authorList>
            <person name="Chiriac C."/>
            <person name="Salcher M."/>
            <person name="Ghai R."/>
            <person name="Kavagutti S V."/>
        </authorList>
    </citation>
    <scope>NUCLEOTIDE SEQUENCE</scope>
</reference>
<feature type="transmembrane region" description="Helical" evidence="1">
    <location>
        <begin position="21"/>
        <end position="42"/>
    </location>
</feature>
<keyword evidence="1" id="KW-0812">Transmembrane</keyword>
<dbReference type="EMBL" id="CAEZXR010000012">
    <property type="protein sequence ID" value="CAB4687488.1"/>
    <property type="molecule type" value="Genomic_DNA"/>
</dbReference>